<keyword evidence="3" id="KW-0027">Amidation</keyword>
<feature type="region of interest" description="Disordered" evidence="5">
    <location>
        <begin position="339"/>
        <end position="376"/>
    </location>
</feature>
<evidence type="ECO:0000256" key="3">
    <source>
        <dbReference type="ARBA" id="ARBA00022815"/>
    </source>
</evidence>
<gene>
    <name evidence="6" type="ORF">RRG08_008367</name>
</gene>
<proteinExistence type="predicted"/>
<evidence type="ECO:0000256" key="4">
    <source>
        <dbReference type="ARBA" id="ARBA00023320"/>
    </source>
</evidence>
<sequence length="429" mass="47230">MDTDNEVGDFQDSLFNYAFHSPGHIDSPAERLEELRAFMAEKNLQMPKRYSSFVRVGRRGGGGKFVRIGKKNGLDEEGDQNTDAFQYYVPESIGFPGKRQMHRFIRIGRGMEGNDHGDGMLAEGGSLGDLDVNSFARYRKAPSSFVRIGKAPNKFLRIGKSPSSFVRIGKAPNNFVRIGKSPSNFVRIGRALSDAPDIYNDKRSSSFVRIGRSVHQADTPVDNVAKRSSSFVRIGKTPSDLDNLAKRPSGFVRIGKSADEQNFPKRASSFVRIGKSSLLTKDTDIDNMKKASSFVRIGKTLQNLNEDAGSTKKRSGNFLRIGRLASLDEKVNKRGFVRIGKKEDKAGSTTLDSPSPSDESMSNEKPTGDRGPINLTNRGSAFVRIGKIPSSAFVRIGKNSDVMVEEEPARVYSFNRGSRGGHSSFVRIG</sequence>
<comment type="subcellular location">
    <subcellularLocation>
        <location evidence="1">Secreted</location>
    </subcellularLocation>
</comment>
<evidence type="ECO:0000313" key="6">
    <source>
        <dbReference type="EMBL" id="KAK3762039.1"/>
    </source>
</evidence>
<dbReference type="EMBL" id="JAWDGP010004765">
    <property type="protein sequence ID" value="KAK3762039.1"/>
    <property type="molecule type" value="Genomic_DNA"/>
</dbReference>
<dbReference type="InterPro" id="IPR051041">
    <property type="entry name" value="FMRFamide-related_np"/>
</dbReference>
<dbReference type="PANTHER" id="PTHR20986">
    <property type="entry name" value="FMRFAMIDE-RELATED PEPTIDES"/>
    <property type="match status" value="1"/>
</dbReference>
<name>A0AAE0Z393_9GAST</name>
<evidence type="ECO:0000256" key="2">
    <source>
        <dbReference type="ARBA" id="ARBA00022525"/>
    </source>
</evidence>
<accession>A0AAE0Z393</accession>
<evidence type="ECO:0000313" key="7">
    <source>
        <dbReference type="Proteomes" id="UP001283361"/>
    </source>
</evidence>
<evidence type="ECO:0000256" key="1">
    <source>
        <dbReference type="ARBA" id="ARBA00004613"/>
    </source>
</evidence>
<dbReference type="Proteomes" id="UP001283361">
    <property type="component" value="Unassembled WGS sequence"/>
</dbReference>
<organism evidence="6 7">
    <name type="scientific">Elysia crispata</name>
    <name type="common">lettuce slug</name>
    <dbReference type="NCBI Taxonomy" id="231223"/>
    <lineage>
        <taxon>Eukaryota</taxon>
        <taxon>Metazoa</taxon>
        <taxon>Spiralia</taxon>
        <taxon>Lophotrochozoa</taxon>
        <taxon>Mollusca</taxon>
        <taxon>Gastropoda</taxon>
        <taxon>Heterobranchia</taxon>
        <taxon>Euthyneura</taxon>
        <taxon>Panpulmonata</taxon>
        <taxon>Sacoglossa</taxon>
        <taxon>Placobranchoidea</taxon>
        <taxon>Plakobranchidae</taxon>
        <taxon>Elysia</taxon>
    </lineage>
</organism>
<protein>
    <submittedName>
        <fullName evidence="6">Uncharacterized protein</fullName>
    </submittedName>
</protein>
<comment type="caution">
    <text evidence="6">The sequence shown here is derived from an EMBL/GenBank/DDBJ whole genome shotgun (WGS) entry which is preliminary data.</text>
</comment>
<dbReference type="PANTHER" id="PTHR20986:SF13">
    <property type="entry name" value="FMRF-LIKE PEPTIDE"/>
    <property type="match status" value="1"/>
</dbReference>
<reference evidence="6" key="1">
    <citation type="journal article" date="2023" name="G3 (Bethesda)">
        <title>A reference genome for the long-term kleptoplast-retaining sea slug Elysia crispata morphotype clarki.</title>
        <authorList>
            <person name="Eastman K.E."/>
            <person name="Pendleton A.L."/>
            <person name="Shaikh M.A."/>
            <person name="Suttiyut T."/>
            <person name="Ogas R."/>
            <person name="Tomko P."/>
            <person name="Gavelis G."/>
            <person name="Widhalm J.R."/>
            <person name="Wisecaver J.H."/>
        </authorList>
    </citation>
    <scope>NUCLEOTIDE SEQUENCE</scope>
    <source>
        <strain evidence="6">ECLA1</strain>
    </source>
</reference>
<keyword evidence="4" id="KW-0527">Neuropeptide</keyword>
<dbReference type="GO" id="GO:0007218">
    <property type="term" value="P:neuropeptide signaling pathway"/>
    <property type="evidence" value="ECO:0007669"/>
    <property type="project" value="UniProtKB-KW"/>
</dbReference>
<keyword evidence="2" id="KW-0964">Secreted</keyword>
<dbReference type="AlphaFoldDB" id="A0AAE0Z393"/>
<evidence type="ECO:0000256" key="5">
    <source>
        <dbReference type="SAM" id="MobiDB-lite"/>
    </source>
</evidence>
<dbReference type="GO" id="GO:0005576">
    <property type="term" value="C:extracellular region"/>
    <property type="evidence" value="ECO:0007669"/>
    <property type="project" value="UniProtKB-SubCell"/>
</dbReference>
<keyword evidence="7" id="KW-1185">Reference proteome</keyword>
<feature type="compositionally biased region" description="Polar residues" evidence="5">
    <location>
        <begin position="347"/>
        <end position="365"/>
    </location>
</feature>